<organism evidence="3">
    <name type="scientific">Arundo donax</name>
    <name type="common">Giant reed</name>
    <name type="synonym">Donax arundinaceus</name>
    <dbReference type="NCBI Taxonomy" id="35708"/>
    <lineage>
        <taxon>Eukaryota</taxon>
        <taxon>Viridiplantae</taxon>
        <taxon>Streptophyta</taxon>
        <taxon>Embryophyta</taxon>
        <taxon>Tracheophyta</taxon>
        <taxon>Spermatophyta</taxon>
        <taxon>Magnoliopsida</taxon>
        <taxon>Liliopsida</taxon>
        <taxon>Poales</taxon>
        <taxon>Poaceae</taxon>
        <taxon>PACMAD clade</taxon>
        <taxon>Arundinoideae</taxon>
        <taxon>Arundineae</taxon>
        <taxon>Arundo</taxon>
    </lineage>
</organism>
<name>A0A0A9AD92_ARUDO</name>
<proteinExistence type="inferred from homology"/>
<reference evidence="3" key="1">
    <citation type="submission" date="2014-09" db="EMBL/GenBank/DDBJ databases">
        <authorList>
            <person name="Magalhaes I.L.F."/>
            <person name="Oliveira U."/>
            <person name="Santos F.R."/>
            <person name="Vidigal T.H.D.A."/>
            <person name="Brescovit A.D."/>
            <person name="Santos A.J."/>
        </authorList>
    </citation>
    <scope>NUCLEOTIDE SEQUENCE</scope>
    <source>
        <tissue evidence="3">Shoot tissue taken approximately 20 cm above the soil surface</tissue>
    </source>
</reference>
<protein>
    <recommendedName>
        <fullName evidence="2">BPM/SPOP BACK domain-containing protein</fullName>
    </recommendedName>
</protein>
<evidence type="ECO:0000256" key="1">
    <source>
        <dbReference type="ARBA" id="ARBA00010846"/>
    </source>
</evidence>
<dbReference type="InterPro" id="IPR056423">
    <property type="entry name" value="BACK_BPM_SPOP"/>
</dbReference>
<reference evidence="3" key="2">
    <citation type="journal article" date="2015" name="Data Brief">
        <title>Shoot transcriptome of the giant reed, Arundo donax.</title>
        <authorList>
            <person name="Barrero R.A."/>
            <person name="Guerrero F.D."/>
            <person name="Moolhuijzen P."/>
            <person name="Goolsby J.A."/>
            <person name="Tidwell J."/>
            <person name="Bellgard S.E."/>
            <person name="Bellgard M.I."/>
        </authorList>
    </citation>
    <scope>NUCLEOTIDE SEQUENCE</scope>
    <source>
        <tissue evidence="3">Shoot tissue taken approximately 20 cm above the soil surface</tissue>
    </source>
</reference>
<dbReference type="AlphaFoldDB" id="A0A0A9AD92"/>
<dbReference type="Pfam" id="PF24570">
    <property type="entry name" value="BACK_BPM_SPOP"/>
    <property type="match status" value="1"/>
</dbReference>
<accession>A0A0A9AD92</accession>
<sequence>MCLDFLSAPANLRAVMASDGFKHLSASCSSIKKDLVAVLAS</sequence>
<feature type="domain" description="BPM/SPOP BACK" evidence="2">
    <location>
        <begin position="1"/>
        <end position="35"/>
    </location>
</feature>
<comment type="similarity">
    <text evidence="1">Belongs to the Tdpoz family.</text>
</comment>
<evidence type="ECO:0000259" key="2">
    <source>
        <dbReference type="Pfam" id="PF24570"/>
    </source>
</evidence>
<dbReference type="EMBL" id="GBRH01250950">
    <property type="protein sequence ID" value="JAD46945.1"/>
    <property type="molecule type" value="Transcribed_RNA"/>
</dbReference>
<dbReference type="Gene3D" id="1.25.40.420">
    <property type="match status" value="1"/>
</dbReference>
<evidence type="ECO:0000313" key="3">
    <source>
        <dbReference type="EMBL" id="JAD46945.1"/>
    </source>
</evidence>